<evidence type="ECO:0000313" key="1">
    <source>
        <dbReference type="EMBL" id="TPG65750.1"/>
    </source>
</evidence>
<gene>
    <name evidence="1" type="ORF">EAH78_31260</name>
</gene>
<protein>
    <submittedName>
        <fullName evidence="1">Uncharacterized protein</fullName>
    </submittedName>
</protein>
<dbReference type="AlphaFoldDB" id="A0A502GWZ4"/>
<accession>A0A502GWZ4</accession>
<proteinExistence type="predicted"/>
<sequence length="95" mass="10579">MPTIDRQWLEQRGPIWLGRSIQLGHTTKLGDSTRLGNTVELDKLLDLIDERLSEFAAQDNGHLGTVLLNYVAARLLDPADKAAYFAAANERFIGD</sequence>
<evidence type="ECO:0000313" key="2">
    <source>
        <dbReference type="Proteomes" id="UP000317933"/>
    </source>
</evidence>
<name>A0A502GWZ4_9PSED</name>
<reference evidence="1 2" key="1">
    <citation type="journal article" date="2019" name="Environ. Microbiol.">
        <title>Species interactions and distinct microbial communities in high Arctic permafrost affected cryosols are associated with the CH4 and CO2 gas fluxes.</title>
        <authorList>
            <person name="Altshuler I."/>
            <person name="Hamel J."/>
            <person name="Turney S."/>
            <person name="Magnuson E."/>
            <person name="Levesque R."/>
            <person name="Greer C."/>
            <person name="Whyte L.G."/>
        </authorList>
    </citation>
    <scope>NUCLEOTIDE SEQUENCE [LARGE SCALE GENOMIC DNA]</scope>
    <source>
        <strain evidence="1 2">E3</strain>
    </source>
</reference>
<organism evidence="1 2">
    <name type="scientific">Pseudomonas arsenicoxydans</name>
    <dbReference type="NCBI Taxonomy" id="702115"/>
    <lineage>
        <taxon>Bacteria</taxon>
        <taxon>Pseudomonadati</taxon>
        <taxon>Pseudomonadota</taxon>
        <taxon>Gammaproteobacteria</taxon>
        <taxon>Pseudomonadales</taxon>
        <taxon>Pseudomonadaceae</taxon>
        <taxon>Pseudomonas</taxon>
    </lineage>
</organism>
<dbReference type="Proteomes" id="UP000317933">
    <property type="component" value="Unassembled WGS sequence"/>
</dbReference>
<dbReference type="EMBL" id="RCZE01000024">
    <property type="protein sequence ID" value="TPG65750.1"/>
    <property type="molecule type" value="Genomic_DNA"/>
</dbReference>
<dbReference type="RefSeq" id="WP_140672092.1">
    <property type="nucleotide sequence ID" value="NZ_RCZE01000024.1"/>
</dbReference>
<comment type="caution">
    <text evidence="1">The sequence shown here is derived from an EMBL/GenBank/DDBJ whole genome shotgun (WGS) entry which is preliminary data.</text>
</comment>